<dbReference type="Pfam" id="PF08892">
    <property type="entry name" value="YqcI_YcgG"/>
    <property type="match status" value="1"/>
</dbReference>
<reference evidence="2 3" key="1">
    <citation type="submission" date="2019-02" db="EMBL/GenBank/DDBJ databases">
        <title>Deep-cultivation of Planctomycetes and their phenomic and genomic characterization uncovers novel biology.</title>
        <authorList>
            <person name="Wiegand S."/>
            <person name="Jogler M."/>
            <person name="Boedeker C."/>
            <person name="Pinto D."/>
            <person name="Vollmers J."/>
            <person name="Rivas-Marin E."/>
            <person name="Kohn T."/>
            <person name="Peeters S.H."/>
            <person name="Heuer A."/>
            <person name="Rast P."/>
            <person name="Oberbeckmann S."/>
            <person name="Bunk B."/>
            <person name="Jeske O."/>
            <person name="Meyerdierks A."/>
            <person name="Storesund J.E."/>
            <person name="Kallscheuer N."/>
            <person name="Luecker S."/>
            <person name="Lage O.M."/>
            <person name="Pohl T."/>
            <person name="Merkel B.J."/>
            <person name="Hornburger P."/>
            <person name="Mueller R.-W."/>
            <person name="Bruemmer F."/>
            <person name="Labrenz M."/>
            <person name="Spormann A.M."/>
            <person name="Op den Camp H."/>
            <person name="Overmann J."/>
            <person name="Amann R."/>
            <person name="Jetten M.S.M."/>
            <person name="Mascher T."/>
            <person name="Medema M.H."/>
            <person name="Devos D.P."/>
            <person name="Kaster A.-K."/>
            <person name="Ovreas L."/>
            <person name="Rohde M."/>
            <person name="Galperin M.Y."/>
            <person name="Jogler C."/>
        </authorList>
    </citation>
    <scope>NUCLEOTIDE SEQUENCE [LARGE SCALE GENOMIC DNA]</scope>
    <source>
        <strain evidence="2 3">ElP</strain>
    </source>
</reference>
<evidence type="ECO:0000313" key="2">
    <source>
        <dbReference type="EMBL" id="QDV34860.1"/>
    </source>
</evidence>
<dbReference type="EMBL" id="CP036426">
    <property type="protein sequence ID" value="QDV34860.1"/>
    <property type="molecule type" value="Genomic_DNA"/>
</dbReference>
<organism evidence="2 3">
    <name type="scientific">Tautonia plasticadhaerens</name>
    <dbReference type="NCBI Taxonomy" id="2527974"/>
    <lineage>
        <taxon>Bacteria</taxon>
        <taxon>Pseudomonadati</taxon>
        <taxon>Planctomycetota</taxon>
        <taxon>Planctomycetia</taxon>
        <taxon>Isosphaerales</taxon>
        <taxon>Isosphaeraceae</taxon>
        <taxon>Tautonia</taxon>
    </lineage>
</organism>
<protein>
    <submittedName>
        <fullName evidence="2">YqcI/YcgG family protein</fullName>
    </submittedName>
</protein>
<feature type="region of interest" description="Disordered" evidence="1">
    <location>
        <begin position="248"/>
        <end position="283"/>
    </location>
</feature>
<sequence>MADANPFDSPEARRRSLVFGLKDGRPERLDGPGGGPDLTASAIAGAFQAFVLDPQFSCIAARSAVNHEAIRLGCYDRLADPGSAPVLAYDLYRFSRELGELTAEGDFATFVAAFRSPTGLDERDFERLLWAQLQLLHDRDAPIHDWAPGVSDDPDDPHFSFSFAGTAFFIVGLHPNSSRMARRFPWPTLVFNPHGQFERLRQSGRFEKLRDVVRHRDEQLQGDINPVLADHGADTEARQYSGRNVGAEWHAPFLPHPGDLSPADDPALRCPSSRRRDDPEPPR</sequence>
<name>A0A518H214_9BACT</name>
<dbReference type="InterPro" id="IPR014988">
    <property type="entry name" value="Uncharacterised_YqcI/YcgG"/>
</dbReference>
<evidence type="ECO:0000313" key="3">
    <source>
        <dbReference type="Proteomes" id="UP000317835"/>
    </source>
</evidence>
<proteinExistence type="predicted"/>
<evidence type="ECO:0000256" key="1">
    <source>
        <dbReference type="SAM" id="MobiDB-lite"/>
    </source>
</evidence>
<accession>A0A518H214</accession>
<dbReference type="NCBIfam" id="NF041366">
    <property type="entry name" value="GntA_guanitoxin"/>
    <property type="match status" value="1"/>
</dbReference>
<gene>
    <name evidence="2" type="ORF">ElP_27570</name>
</gene>
<dbReference type="PANTHER" id="PTHR40045:SF1">
    <property type="entry name" value="YQCI_YCGG FAMILY PROTEIN"/>
    <property type="match status" value="1"/>
</dbReference>
<dbReference type="Proteomes" id="UP000317835">
    <property type="component" value="Chromosome"/>
</dbReference>
<dbReference type="PANTHER" id="PTHR40045">
    <property type="entry name" value="YCGG FAMILY PROTEIN"/>
    <property type="match status" value="1"/>
</dbReference>
<dbReference type="KEGG" id="tpla:ElP_27570"/>
<dbReference type="AlphaFoldDB" id="A0A518H214"/>
<dbReference type="RefSeq" id="WP_197446962.1">
    <property type="nucleotide sequence ID" value="NZ_CP036426.1"/>
</dbReference>
<feature type="compositionally biased region" description="Basic and acidic residues" evidence="1">
    <location>
        <begin position="274"/>
        <end position="283"/>
    </location>
</feature>
<keyword evidence="3" id="KW-1185">Reference proteome</keyword>